<evidence type="ECO:0000313" key="2">
    <source>
        <dbReference type="Proteomes" id="UP000318733"/>
    </source>
</evidence>
<gene>
    <name evidence="1" type="ORF">FO440_14485</name>
</gene>
<dbReference type="OrthoDB" id="1038500at2"/>
<evidence type="ECO:0000313" key="1">
    <source>
        <dbReference type="EMBL" id="TSJ40940.1"/>
    </source>
</evidence>
<dbReference type="AlphaFoldDB" id="A0A556MM06"/>
<dbReference type="Pfam" id="PF13595">
    <property type="entry name" value="DUF4138"/>
    <property type="match status" value="1"/>
</dbReference>
<accession>A0A556MM06</accession>
<proteinExistence type="predicted"/>
<dbReference type="Proteomes" id="UP000318733">
    <property type="component" value="Unassembled WGS sequence"/>
</dbReference>
<sequence length="269" mass="30242">MKNILLFLLAASISHSYAQDRKVSELAVIELPRNLSLHFLSPEPIQYVDISQKNIIGDLPLKNVLRLKLKDSVQHADAIVTITGQKYIAQYHIVSCDSGRNAVTEIDINPADMKPLDISGIGLSQPQLKNLAINLFCKKQNHSVTSAQAFGLKANLFHVYSAGDYVLLSLGYENNSNLKYDIDELRFKIEDKKITKATNVQSLEIKPEFILFDQPAFRHSYRNIVVFKKISFPGNKVLNIELSEKQISGRVITLSVSYKDILEADTINL</sequence>
<comment type="caution">
    <text evidence="1">The sequence shown here is derived from an EMBL/GenBank/DDBJ whole genome shotgun (WGS) entry which is preliminary data.</text>
</comment>
<keyword evidence="2" id="KW-1185">Reference proteome</keyword>
<protein>
    <submittedName>
        <fullName evidence="1">DUF4138 domain-containing protein</fullName>
    </submittedName>
</protein>
<dbReference type="InterPro" id="IPR022298">
    <property type="entry name" value="Conjug_transposon_TraN"/>
</dbReference>
<reference evidence="1 2" key="1">
    <citation type="submission" date="2019-07" db="EMBL/GenBank/DDBJ databases">
        <authorList>
            <person name="Huq M.A."/>
        </authorList>
    </citation>
    <scope>NUCLEOTIDE SEQUENCE [LARGE SCALE GENOMIC DNA]</scope>
    <source>
        <strain evidence="1 2">MAH-19</strain>
    </source>
</reference>
<dbReference type="EMBL" id="VLPK01000002">
    <property type="protein sequence ID" value="TSJ40940.1"/>
    <property type="molecule type" value="Genomic_DNA"/>
</dbReference>
<name>A0A556MM06_9SPHI</name>
<organism evidence="1 2">
    <name type="scientific">Mucilaginibacter corticis</name>
    <dbReference type="NCBI Taxonomy" id="2597670"/>
    <lineage>
        <taxon>Bacteria</taxon>
        <taxon>Pseudomonadati</taxon>
        <taxon>Bacteroidota</taxon>
        <taxon>Sphingobacteriia</taxon>
        <taxon>Sphingobacteriales</taxon>
        <taxon>Sphingobacteriaceae</taxon>
        <taxon>Mucilaginibacter</taxon>
    </lineage>
</organism>
<dbReference type="RefSeq" id="WP_144248978.1">
    <property type="nucleotide sequence ID" value="NZ_VLPK01000002.1"/>
</dbReference>